<evidence type="ECO:0000313" key="3">
    <source>
        <dbReference type="EMBL" id="BCB78634.1"/>
    </source>
</evidence>
<feature type="compositionally biased region" description="Polar residues" evidence="1">
    <location>
        <begin position="1"/>
        <end position="10"/>
    </location>
</feature>
<feature type="region of interest" description="Disordered" evidence="1">
    <location>
        <begin position="1"/>
        <end position="23"/>
    </location>
</feature>
<evidence type="ECO:0000256" key="1">
    <source>
        <dbReference type="SAM" id="MobiDB-lite"/>
    </source>
</evidence>
<proteinExistence type="predicted"/>
<feature type="transmembrane region" description="Helical" evidence="2">
    <location>
        <begin position="73"/>
        <end position="91"/>
    </location>
</feature>
<sequence length="102" mass="10912">MRSADAQTSKPDAHGNIGRTTDGRCGQIAQNCPDAPFPQAIGFLTARQRKLAWLGFMLVACQAPVAAKVLPDASWLFSIVVALTVATVIMADDSMRRRPAAE</sequence>
<feature type="transmembrane region" description="Helical" evidence="2">
    <location>
        <begin position="51"/>
        <end position="67"/>
    </location>
</feature>
<name>A0A6F8XXQ4_9ACTN</name>
<keyword evidence="2" id="KW-1133">Transmembrane helix</keyword>
<keyword evidence="4" id="KW-1185">Reference proteome</keyword>
<reference evidence="3 4" key="2">
    <citation type="submission" date="2020-03" db="EMBL/GenBank/DDBJ databases">
        <authorList>
            <person name="Ichikawa N."/>
            <person name="Kimura A."/>
            <person name="Kitahashi Y."/>
            <person name="Uohara A."/>
        </authorList>
    </citation>
    <scope>NUCLEOTIDE SEQUENCE [LARGE SCALE GENOMIC DNA]</scope>
    <source>
        <strain evidence="3 4">NBRC 107702</strain>
    </source>
</reference>
<dbReference type="Proteomes" id="UP000502508">
    <property type="component" value="Chromosome"/>
</dbReference>
<keyword evidence="2" id="KW-0472">Membrane</keyword>
<organism evidence="3 4">
    <name type="scientific">Phytohabitans flavus</name>
    <dbReference type="NCBI Taxonomy" id="1076124"/>
    <lineage>
        <taxon>Bacteria</taxon>
        <taxon>Bacillati</taxon>
        <taxon>Actinomycetota</taxon>
        <taxon>Actinomycetes</taxon>
        <taxon>Micromonosporales</taxon>
        <taxon>Micromonosporaceae</taxon>
    </lineage>
</organism>
<dbReference type="EMBL" id="AP022870">
    <property type="protein sequence ID" value="BCB78634.1"/>
    <property type="molecule type" value="Genomic_DNA"/>
</dbReference>
<reference evidence="3 4" key="1">
    <citation type="submission" date="2020-03" db="EMBL/GenBank/DDBJ databases">
        <title>Whole genome shotgun sequence of Phytohabitans flavus NBRC 107702.</title>
        <authorList>
            <person name="Komaki H."/>
            <person name="Tamura T."/>
        </authorList>
    </citation>
    <scope>NUCLEOTIDE SEQUENCE [LARGE SCALE GENOMIC DNA]</scope>
    <source>
        <strain evidence="3 4">NBRC 107702</strain>
    </source>
</reference>
<dbReference type="AlphaFoldDB" id="A0A6F8XXQ4"/>
<keyword evidence="2" id="KW-0812">Transmembrane</keyword>
<gene>
    <name evidence="3" type="ORF">Pflav_050440</name>
</gene>
<evidence type="ECO:0000256" key="2">
    <source>
        <dbReference type="SAM" id="Phobius"/>
    </source>
</evidence>
<protein>
    <submittedName>
        <fullName evidence="3">Uncharacterized protein</fullName>
    </submittedName>
</protein>
<evidence type="ECO:0000313" key="4">
    <source>
        <dbReference type="Proteomes" id="UP000502508"/>
    </source>
</evidence>
<accession>A0A6F8XXQ4</accession>
<dbReference type="KEGG" id="pfla:Pflav_050440"/>